<proteinExistence type="predicted"/>
<dbReference type="EMBL" id="JAWWNJ010000007">
    <property type="protein sequence ID" value="KAK7052461.1"/>
    <property type="molecule type" value="Genomic_DNA"/>
</dbReference>
<dbReference type="Proteomes" id="UP001362999">
    <property type="component" value="Unassembled WGS sequence"/>
</dbReference>
<comment type="caution">
    <text evidence="1">The sequence shown here is derived from an EMBL/GenBank/DDBJ whole genome shotgun (WGS) entry which is preliminary data.</text>
</comment>
<sequence>MLYTPGAPEAIFSGYSMSFGELRAFALSLDPGYAQHLKTNPDRDSYLADVGRYIGWRMRLPEDTRKTVPTIKFVESTTEAPGAPARRYFFATRWVPVVDSSNVEDYALAARETEEDRVKRDEFVALIRKEANGHEVDITRLRFETMKYTHPVYDYTNY</sequence>
<keyword evidence="2" id="KW-1185">Reference proteome</keyword>
<gene>
    <name evidence="1" type="ORF">R3P38DRAFT_1646547</name>
</gene>
<accession>A0AAW0DM47</accession>
<reference evidence="1 2" key="1">
    <citation type="journal article" date="2024" name="J Genomics">
        <title>Draft genome sequencing and assembly of Favolaschia claudopus CIRM-BRFM 2984 isolated from oak limbs.</title>
        <authorList>
            <person name="Navarro D."/>
            <person name="Drula E."/>
            <person name="Chaduli D."/>
            <person name="Cazenave R."/>
            <person name="Ahrendt S."/>
            <person name="Wang J."/>
            <person name="Lipzen A."/>
            <person name="Daum C."/>
            <person name="Barry K."/>
            <person name="Grigoriev I.V."/>
            <person name="Favel A."/>
            <person name="Rosso M.N."/>
            <person name="Martin F."/>
        </authorList>
    </citation>
    <scope>NUCLEOTIDE SEQUENCE [LARGE SCALE GENOMIC DNA]</scope>
    <source>
        <strain evidence="1 2">CIRM-BRFM 2984</strain>
    </source>
</reference>
<evidence type="ECO:0000313" key="1">
    <source>
        <dbReference type="EMBL" id="KAK7052461.1"/>
    </source>
</evidence>
<name>A0AAW0DM47_9AGAR</name>
<dbReference type="AlphaFoldDB" id="A0AAW0DM47"/>
<organism evidence="1 2">
    <name type="scientific">Favolaschia claudopus</name>
    <dbReference type="NCBI Taxonomy" id="2862362"/>
    <lineage>
        <taxon>Eukaryota</taxon>
        <taxon>Fungi</taxon>
        <taxon>Dikarya</taxon>
        <taxon>Basidiomycota</taxon>
        <taxon>Agaricomycotina</taxon>
        <taxon>Agaricomycetes</taxon>
        <taxon>Agaricomycetidae</taxon>
        <taxon>Agaricales</taxon>
        <taxon>Marasmiineae</taxon>
        <taxon>Mycenaceae</taxon>
        <taxon>Favolaschia</taxon>
    </lineage>
</organism>
<protein>
    <submittedName>
        <fullName evidence="1">Uncharacterized protein</fullName>
    </submittedName>
</protein>
<evidence type="ECO:0000313" key="2">
    <source>
        <dbReference type="Proteomes" id="UP001362999"/>
    </source>
</evidence>